<reference evidence="10 11" key="1">
    <citation type="submission" date="2023-04" db="EMBL/GenBank/DDBJ databases">
        <title>Ottowia paracancer sp. nov., isolated from human stomach.</title>
        <authorList>
            <person name="Song Y."/>
        </authorList>
    </citation>
    <scope>NUCLEOTIDE SEQUENCE [LARGE SCALE GENOMIC DNA]</scope>
    <source>
        <strain evidence="10 11">10c7w1</strain>
    </source>
</reference>
<evidence type="ECO:0000256" key="1">
    <source>
        <dbReference type="ARBA" id="ARBA00003041"/>
    </source>
</evidence>
<evidence type="ECO:0000256" key="5">
    <source>
        <dbReference type="ARBA" id="ARBA00022795"/>
    </source>
</evidence>
<dbReference type="GO" id="GO:0015031">
    <property type="term" value="P:protein transport"/>
    <property type="evidence" value="ECO:0007669"/>
    <property type="project" value="UniProtKB-KW"/>
</dbReference>
<keyword evidence="6" id="KW-0653">Protein transport</keyword>
<accession>A0AAW6RL32</accession>
<evidence type="ECO:0000313" key="11">
    <source>
        <dbReference type="Proteomes" id="UP001237156"/>
    </source>
</evidence>
<protein>
    <recommendedName>
        <fullName evidence="3">Flagellar assembly protein FliH</fullName>
    </recommendedName>
</protein>
<feature type="coiled-coil region" evidence="8">
    <location>
        <begin position="72"/>
        <end position="99"/>
    </location>
</feature>
<dbReference type="InterPro" id="IPR018035">
    <property type="entry name" value="Flagellar_FliH/T3SS_HrpE"/>
</dbReference>
<dbReference type="GO" id="GO:0044781">
    <property type="term" value="P:bacterial-type flagellum organization"/>
    <property type="evidence" value="ECO:0007669"/>
    <property type="project" value="UniProtKB-KW"/>
</dbReference>
<evidence type="ECO:0000256" key="7">
    <source>
        <dbReference type="ARBA" id="ARBA00023225"/>
    </source>
</evidence>
<evidence type="ECO:0000313" key="10">
    <source>
        <dbReference type="EMBL" id="MDG9699579.1"/>
    </source>
</evidence>
<keyword evidence="4" id="KW-0813">Transport</keyword>
<keyword evidence="8" id="KW-0175">Coiled coil</keyword>
<dbReference type="PANTHER" id="PTHR34982">
    <property type="entry name" value="YOP PROTEINS TRANSLOCATION PROTEIN L"/>
    <property type="match status" value="1"/>
</dbReference>
<name>A0AAW6RL32_9BURK</name>
<keyword evidence="5" id="KW-1005">Bacterial flagellum biogenesis</keyword>
<evidence type="ECO:0000256" key="8">
    <source>
        <dbReference type="SAM" id="Coils"/>
    </source>
</evidence>
<dbReference type="InterPro" id="IPR051472">
    <property type="entry name" value="T3SS_Stator/FliH"/>
</dbReference>
<evidence type="ECO:0000256" key="6">
    <source>
        <dbReference type="ARBA" id="ARBA00022927"/>
    </source>
</evidence>
<keyword evidence="7" id="KW-1006">Bacterial flagellum protein export</keyword>
<evidence type="ECO:0000256" key="4">
    <source>
        <dbReference type="ARBA" id="ARBA00022448"/>
    </source>
</evidence>
<evidence type="ECO:0000256" key="3">
    <source>
        <dbReference type="ARBA" id="ARBA00016507"/>
    </source>
</evidence>
<comment type="function">
    <text evidence="1">Needed for flagellar regrowth and assembly.</text>
</comment>
<evidence type="ECO:0000259" key="9">
    <source>
        <dbReference type="Pfam" id="PF02108"/>
    </source>
</evidence>
<dbReference type="GO" id="GO:0005829">
    <property type="term" value="C:cytosol"/>
    <property type="evidence" value="ECO:0007669"/>
    <property type="project" value="TreeGrafter"/>
</dbReference>
<dbReference type="Pfam" id="PF02108">
    <property type="entry name" value="FliH"/>
    <property type="match status" value="1"/>
</dbReference>
<proteinExistence type="inferred from homology"/>
<dbReference type="RefSeq" id="WP_102283127.1">
    <property type="nucleotide sequence ID" value="NZ_JARVII010000013.1"/>
</dbReference>
<gene>
    <name evidence="10" type="ORF">QB898_07635</name>
</gene>
<organism evidence="10 11">
    <name type="scientific">Ottowia cancrivicina</name>
    <dbReference type="NCBI Taxonomy" id="3040346"/>
    <lineage>
        <taxon>Bacteria</taxon>
        <taxon>Pseudomonadati</taxon>
        <taxon>Pseudomonadota</taxon>
        <taxon>Betaproteobacteria</taxon>
        <taxon>Burkholderiales</taxon>
        <taxon>Comamonadaceae</taxon>
        <taxon>Ottowia</taxon>
    </lineage>
</organism>
<sequence>MSYLLALDDAFPGAIATTSPIVPASELPALQDALALSARLTQLLATQEQQVTQACEEARAQGREEGLEQGRAQALESGAQALSDTLEKIAREQAAQREELRGALVTLASSMVRCMAAELAPPDVLAALAERAFEHVVPAQSVRVRLAPGMLEPVQTRLAARQLALPVQCQADERLGPLECVIESPTGTLIAGLEAVLDRTAQSLELSRQMAQQQRES</sequence>
<feature type="domain" description="Flagellar assembly protein FliH/Type III secretion system HrpE" evidence="9">
    <location>
        <begin position="79"/>
        <end position="194"/>
    </location>
</feature>
<dbReference type="EMBL" id="JARVII010000013">
    <property type="protein sequence ID" value="MDG9699579.1"/>
    <property type="molecule type" value="Genomic_DNA"/>
</dbReference>
<keyword evidence="11" id="KW-1185">Reference proteome</keyword>
<dbReference type="Proteomes" id="UP001237156">
    <property type="component" value="Unassembled WGS sequence"/>
</dbReference>
<dbReference type="AlphaFoldDB" id="A0AAW6RL32"/>
<evidence type="ECO:0000256" key="2">
    <source>
        <dbReference type="ARBA" id="ARBA00006602"/>
    </source>
</evidence>
<comment type="similarity">
    <text evidence="2">Belongs to the FliH family.</text>
</comment>
<comment type="caution">
    <text evidence="10">The sequence shown here is derived from an EMBL/GenBank/DDBJ whole genome shotgun (WGS) entry which is preliminary data.</text>
</comment>
<dbReference type="PANTHER" id="PTHR34982:SF1">
    <property type="entry name" value="FLAGELLAR ASSEMBLY PROTEIN FLIH"/>
    <property type="match status" value="1"/>
</dbReference>